<dbReference type="AlphaFoldDB" id="A0A9P0IT38"/>
<name>A0A9P0IT38_APHGO</name>
<gene>
    <name evidence="2" type="ORF">APHIGO_LOCUS2968</name>
</gene>
<evidence type="ECO:0000313" key="3">
    <source>
        <dbReference type="Proteomes" id="UP001154329"/>
    </source>
</evidence>
<dbReference type="Proteomes" id="UP001154329">
    <property type="component" value="Chromosome 1"/>
</dbReference>
<reference evidence="2" key="1">
    <citation type="submission" date="2022-02" db="EMBL/GenBank/DDBJ databases">
        <authorList>
            <person name="King R."/>
        </authorList>
    </citation>
    <scope>NUCLEOTIDE SEQUENCE</scope>
</reference>
<evidence type="ECO:0000313" key="2">
    <source>
        <dbReference type="EMBL" id="CAH1714899.1"/>
    </source>
</evidence>
<accession>A0A9P0IT38</accession>
<dbReference type="EMBL" id="OU899034">
    <property type="protein sequence ID" value="CAH1714899.1"/>
    <property type="molecule type" value="Genomic_DNA"/>
</dbReference>
<reference evidence="2" key="2">
    <citation type="submission" date="2022-10" db="EMBL/GenBank/DDBJ databases">
        <authorList>
            <consortium name="ENA_rothamsted_submissions"/>
            <consortium name="culmorum"/>
            <person name="King R."/>
        </authorList>
    </citation>
    <scope>NUCLEOTIDE SEQUENCE</scope>
</reference>
<sequence length="148" mass="16242">MLFHIRIKTSHTAHLKAFSSAYVQRTSWLAPRISGHRASDQTCGADPDPRRRPTCRPAASLPTSFGPLPTRRSASLPSTVACRRAAVRRPYPRACPASVAVGPRFPDCTVGRPPIRIPRTLRSLRVLAATSPRNIEPLAGTCNRPMLR</sequence>
<keyword evidence="3" id="KW-1185">Reference proteome</keyword>
<evidence type="ECO:0000256" key="1">
    <source>
        <dbReference type="SAM" id="MobiDB-lite"/>
    </source>
</evidence>
<organism evidence="2 3">
    <name type="scientific">Aphis gossypii</name>
    <name type="common">Cotton aphid</name>
    <dbReference type="NCBI Taxonomy" id="80765"/>
    <lineage>
        <taxon>Eukaryota</taxon>
        <taxon>Metazoa</taxon>
        <taxon>Ecdysozoa</taxon>
        <taxon>Arthropoda</taxon>
        <taxon>Hexapoda</taxon>
        <taxon>Insecta</taxon>
        <taxon>Pterygota</taxon>
        <taxon>Neoptera</taxon>
        <taxon>Paraneoptera</taxon>
        <taxon>Hemiptera</taxon>
        <taxon>Sternorrhyncha</taxon>
        <taxon>Aphidomorpha</taxon>
        <taxon>Aphidoidea</taxon>
        <taxon>Aphididae</taxon>
        <taxon>Aphidini</taxon>
        <taxon>Aphis</taxon>
        <taxon>Aphis</taxon>
    </lineage>
</organism>
<protein>
    <submittedName>
        <fullName evidence="2">Uncharacterized protein</fullName>
    </submittedName>
</protein>
<feature type="region of interest" description="Disordered" evidence="1">
    <location>
        <begin position="37"/>
        <end position="63"/>
    </location>
</feature>
<proteinExistence type="predicted"/>